<dbReference type="STRING" id="946122.A0A0C2SEB7"/>
<dbReference type="Pfam" id="PF08593">
    <property type="entry name" value="Mug135_C"/>
    <property type="match status" value="1"/>
</dbReference>
<feature type="domain" description="Mug135-like C-terminal" evidence="3">
    <location>
        <begin position="114"/>
        <end position="191"/>
    </location>
</feature>
<protein>
    <recommendedName>
        <fullName evidence="3">Mug135-like C-terminal domain-containing protein</fullName>
    </recommendedName>
</protein>
<feature type="coiled-coil region" evidence="2">
    <location>
        <begin position="33"/>
        <end position="95"/>
    </location>
</feature>
<dbReference type="OrthoDB" id="3230244at2759"/>
<name>A0A0C2SEB7_AMAMK</name>
<gene>
    <name evidence="4" type="ORF">M378DRAFT_858790</name>
</gene>
<dbReference type="Gene3D" id="1.10.287.540">
    <property type="entry name" value="Helix hairpin bin"/>
    <property type="match status" value="2"/>
</dbReference>
<dbReference type="InParanoid" id="A0A0C2SEB7"/>
<dbReference type="EMBL" id="KN818285">
    <property type="protein sequence ID" value="KIL61400.1"/>
    <property type="molecule type" value="Genomic_DNA"/>
</dbReference>
<organism evidence="4 5">
    <name type="scientific">Amanita muscaria (strain Koide BX008)</name>
    <dbReference type="NCBI Taxonomy" id="946122"/>
    <lineage>
        <taxon>Eukaryota</taxon>
        <taxon>Fungi</taxon>
        <taxon>Dikarya</taxon>
        <taxon>Basidiomycota</taxon>
        <taxon>Agaricomycotina</taxon>
        <taxon>Agaricomycetes</taxon>
        <taxon>Agaricomycetidae</taxon>
        <taxon>Agaricales</taxon>
        <taxon>Pluteineae</taxon>
        <taxon>Amanitaceae</taxon>
        <taxon>Amanita</taxon>
    </lineage>
</organism>
<dbReference type="InterPro" id="IPR013902">
    <property type="entry name" value="Mug135-like_C"/>
</dbReference>
<dbReference type="AlphaFoldDB" id="A0A0C2SEB7"/>
<evidence type="ECO:0000313" key="5">
    <source>
        <dbReference type="Proteomes" id="UP000054549"/>
    </source>
</evidence>
<dbReference type="Proteomes" id="UP000054549">
    <property type="component" value="Unassembled WGS sequence"/>
</dbReference>
<evidence type="ECO:0000256" key="2">
    <source>
        <dbReference type="SAM" id="Coils"/>
    </source>
</evidence>
<reference evidence="4 5" key="1">
    <citation type="submission" date="2014-04" db="EMBL/GenBank/DDBJ databases">
        <title>Evolutionary Origins and Diversification of the Mycorrhizal Mutualists.</title>
        <authorList>
            <consortium name="DOE Joint Genome Institute"/>
            <consortium name="Mycorrhizal Genomics Consortium"/>
            <person name="Kohler A."/>
            <person name="Kuo A."/>
            <person name="Nagy L.G."/>
            <person name="Floudas D."/>
            <person name="Copeland A."/>
            <person name="Barry K.W."/>
            <person name="Cichocki N."/>
            <person name="Veneault-Fourrey C."/>
            <person name="LaButti K."/>
            <person name="Lindquist E.A."/>
            <person name="Lipzen A."/>
            <person name="Lundell T."/>
            <person name="Morin E."/>
            <person name="Murat C."/>
            <person name="Riley R."/>
            <person name="Ohm R."/>
            <person name="Sun H."/>
            <person name="Tunlid A."/>
            <person name="Henrissat B."/>
            <person name="Grigoriev I.V."/>
            <person name="Hibbett D.S."/>
            <person name="Martin F."/>
        </authorList>
    </citation>
    <scope>NUCLEOTIDE SEQUENCE [LARGE SCALE GENOMIC DNA]</scope>
    <source>
        <strain evidence="4 5">Koide BX008</strain>
    </source>
</reference>
<accession>A0A0C2SEB7</accession>
<evidence type="ECO:0000259" key="3">
    <source>
        <dbReference type="Pfam" id="PF08593"/>
    </source>
</evidence>
<keyword evidence="5" id="KW-1185">Reference proteome</keyword>
<keyword evidence="2" id="KW-0175">Coiled coil</keyword>
<evidence type="ECO:0000256" key="1">
    <source>
        <dbReference type="ARBA" id="ARBA00005788"/>
    </source>
</evidence>
<evidence type="ECO:0000313" key="4">
    <source>
        <dbReference type="EMBL" id="KIL61400.1"/>
    </source>
</evidence>
<dbReference type="HOGENOM" id="CLU_119117_0_0_1"/>
<sequence length="198" mass="22551">MKRDMQTMKDDNTVIKRDIRTLKDDNTVIKRDIRTLKDDNTIIKRDIQTLKDDNTVIKQDIQTLKDDSTVIKQDIRNIKEDIQTLKNDNADIKQDVGEFKINLAMTRRLAAISHNARVGSTSEGYEIVFFPNSEDPNSEPHNLPPLTSMQAILDLGDAALDAYMRNYYPNNRGAIRDRNKRLNMVASAIGVGKLPSHV</sequence>
<comment type="similarity">
    <text evidence="1">Belongs to the UPF0612 family.</text>
</comment>
<proteinExistence type="inferred from homology"/>